<protein>
    <recommendedName>
        <fullName evidence="5">Secreted protein</fullName>
    </recommendedName>
</protein>
<feature type="transmembrane region" description="Helical" evidence="1">
    <location>
        <begin position="38"/>
        <end position="57"/>
    </location>
</feature>
<proteinExistence type="predicted"/>
<sequence length="91" mass="10646">MRLVCVVVVLVCRGSVTRVHSMPVYRFCLDIQCGVAPIGVHYPFPFFFFFGNIYLCFSHKLSKSREDGILYFKTICIILSFLSSYFYEDYM</sequence>
<evidence type="ECO:0008006" key="5">
    <source>
        <dbReference type="Google" id="ProtNLM"/>
    </source>
</evidence>
<evidence type="ECO:0000256" key="2">
    <source>
        <dbReference type="SAM" id="SignalP"/>
    </source>
</evidence>
<dbReference type="AlphaFoldDB" id="A0A7U2QWL3"/>
<dbReference type="Proteomes" id="UP000596276">
    <property type="component" value="Chromosome 1"/>
</dbReference>
<evidence type="ECO:0000313" key="3">
    <source>
        <dbReference type="EMBL" id="QRD87493.1"/>
    </source>
</evidence>
<keyword evidence="1" id="KW-1133">Transmembrane helix</keyword>
<organism evidence="3 4">
    <name type="scientific">Aspergillus flavus (strain ATCC 200026 / FGSC A1120 / IAM 13836 / NRRL 3357 / JCM 12722 / SRRC 167)</name>
    <dbReference type="NCBI Taxonomy" id="332952"/>
    <lineage>
        <taxon>Eukaryota</taxon>
        <taxon>Fungi</taxon>
        <taxon>Dikarya</taxon>
        <taxon>Ascomycota</taxon>
        <taxon>Pezizomycotina</taxon>
        <taxon>Eurotiomycetes</taxon>
        <taxon>Eurotiomycetidae</taxon>
        <taxon>Eurotiales</taxon>
        <taxon>Aspergillaceae</taxon>
        <taxon>Aspergillus</taxon>
        <taxon>Aspergillus subgen. Circumdati</taxon>
    </lineage>
</organism>
<keyword evidence="1" id="KW-0812">Transmembrane</keyword>
<name>A0A7U2QWL3_ASPFN</name>
<feature type="transmembrane region" description="Helical" evidence="1">
    <location>
        <begin position="69"/>
        <end position="87"/>
    </location>
</feature>
<evidence type="ECO:0000313" key="4">
    <source>
        <dbReference type="Proteomes" id="UP000596276"/>
    </source>
</evidence>
<keyword evidence="1" id="KW-0472">Membrane</keyword>
<keyword evidence="2" id="KW-0732">Signal</keyword>
<dbReference type="VEuPathDB" id="FungiDB:F9C07_2135501"/>
<evidence type="ECO:0000256" key="1">
    <source>
        <dbReference type="SAM" id="Phobius"/>
    </source>
</evidence>
<gene>
    <name evidence="3" type="ORF">F9C07_2135501</name>
</gene>
<accession>A0A7U2QWL3</accession>
<feature type="chain" id="PRO_5031372390" description="Secreted protein" evidence="2">
    <location>
        <begin position="22"/>
        <end position="91"/>
    </location>
</feature>
<dbReference type="EMBL" id="CP044619">
    <property type="protein sequence ID" value="QRD87493.1"/>
    <property type="molecule type" value="Genomic_DNA"/>
</dbReference>
<keyword evidence="4" id="KW-1185">Reference proteome</keyword>
<feature type="signal peptide" evidence="2">
    <location>
        <begin position="1"/>
        <end position="21"/>
    </location>
</feature>
<reference evidence="4" key="1">
    <citation type="journal article" date="2021" name="G3 (Bethesda)">
        <title>Chromosome assembled and annotated genome sequence of Aspergillus flavus NRRL 3357.</title>
        <authorList>
            <person name="Skerker J.M."/>
            <person name="Pianalto K.M."/>
            <person name="Mondo S.J."/>
            <person name="Yang K."/>
            <person name="Arkin A.P."/>
            <person name="Keller N.P."/>
            <person name="Grigoriev I.V."/>
            <person name="Louise Glass N.L."/>
        </authorList>
    </citation>
    <scope>NUCLEOTIDE SEQUENCE [LARGE SCALE GENOMIC DNA]</scope>
    <source>
        <strain evidence="4">ATCC 200026 / FGSC A1120 / IAM 13836 / NRRL 3357 / JCM 12722 / SRRC 167</strain>
    </source>
</reference>